<feature type="domain" description="Protein FAM184A/B N-terminal" evidence="4">
    <location>
        <begin position="50"/>
        <end position="255"/>
    </location>
</feature>
<dbReference type="GeneTree" id="ENSGT00530000063669"/>
<dbReference type="RefSeq" id="XP_017826143.1">
    <property type="nucleotide sequence ID" value="XM_017970654.3"/>
</dbReference>
<evidence type="ECO:0000313" key="5">
    <source>
        <dbReference type="Ensembl" id="ENSCJAP00000056716.2"/>
    </source>
</evidence>
<feature type="coiled-coil region" evidence="2">
    <location>
        <begin position="285"/>
        <end position="333"/>
    </location>
</feature>
<feature type="coiled-coil region" evidence="2">
    <location>
        <begin position="742"/>
        <end position="861"/>
    </location>
</feature>
<feature type="compositionally biased region" description="Basic and acidic residues" evidence="3">
    <location>
        <begin position="545"/>
        <end position="556"/>
    </location>
</feature>
<dbReference type="AlphaFoldDB" id="A0A2R8MB28"/>
<gene>
    <name evidence="5" type="primary">FAM184B</name>
</gene>
<reference evidence="5" key="1">
    <citation type="submission" date="2009-03" db="EMBL/GenBank/DDBJ databases">
        <authorList>
            <person name="Warren W."/>
            <person name="Ye L."/>
            <person name="Minx P."/>
            <person name="Worley K."/>
            <person name="Gibbs R."/>
            <person name="Wilson R.K."/>
        </authorList>
    </citation>
    <scope>NUCLEOTIDE SEQUENCE [LARGE SCALE GENOMIC DNA]</scope>
</reference>
<evidence type="ECO:0000256" key="3">
    <source>
        <dbReference type="SAM" id="MobiDB-lite"/>
    </source>
</evidence>
<accession>A0A2R8MB28</accession>
<evidence type="ECO:0000256" key="2">
    <source>
        <dbReference type="SAM" id="Coils"/>
    </source>
</evidence>
<dbReference type="GeneID" id="100399893"/>
<dbReference type="CTD" id="27146"/>
<organism evidence="5 6">
    <name type="scientific">Callithrix jacchus</name>
    <name type="common">White-tufted-ear marmoset</name>
    <name type="synonym">Simia Jacchus</name>
    <dbReference type="NCBI Taxonomy" id="9483"/>
    <lineage>
        <taxon>Eukaryota</taxon>
        <taxon>Metazoa</taxon>
        <taxon>Chordata</taxon>
        <taxon>Craniata</taxon>
        <taxon>Vertebrata</taxon>
        <taxon>Euteleostomi</taxon>
        <taxon>Mammalia</taxon>
        <taxon>Eutheria</taxon>
        <taxon>Euarchontoglires</taxon>
        <taxon>Primates</taxon>
        <taxon>Haplorrhini</taxon>
        <taxon>Platyrrhini</taxon>
        <taxon>Cebidae</taxon>
        <taxon>Callitrichinae</taxon>
        <taxon>Callithrix</taxon>
        <taxon>Callithrix</taxon>
    </lineage>
</organism>
<proteinExistence type="predicted"/>
<reference evidence="5" key="3">
    <citation type="submission" date="2025-09" db="UniProtKB">
        <authorList>
            <consortium name="Ensembl"/>
        </authorList>
    </citation>
    <scope>IDENTIFICATION</scope>
</reference>
<sequence>MASALNSKINPPGTCLGSKADARGGAGWRMDCDPEMHVKMCKKIAQLTKVIYALNTRQDEAEASMEALRDAHQEELQNAVAETKARLLQEQGCVEEEALLQRIQALESALELQKRLTQEALAESASCRLETKERELRVEAEHAERVLTLSREMLELKADYERRLQHLTSHEASLRGQLPQESPDTKSEPGQGPEMQEVLLEVQRLRVENQQLSKDYARKAEELQATYERENEAIRQAMQQSVSQALWQWQEKESDLRKNFQVQESALQAQVRKLEGDLEHRGRKISDLKKYAQKLKERIQDLDVQLKEARQENSELKSTAKKLGEKLAVAKDRMMLQECRGTQKTDDMKTELVSENEVLGEENDLETHNLHPQQDQSYLKECPCMKGSTDTQTKKEASVETEYMKQQYEEDLRKIKHQTEEEKKHLKDQLVKRLEDLVKNHTMEIKSVRSSVEAERKKLQKEVEAQLEEVRKKSEEEIKQLEEEKAALSVKLQNSLLEILRLEEFIQQNKARPTRAEERPQELGCQRCSILENQDPCLKLNETSPRGEECQDKLAAEEGTSSDEEERIKMSLKEGSDPQPPLDSLLKENASEIQHLQEDWQSQKAKLQAQATEERLKKESSHSLQIQHQAHRLELQALEEKARQELQEERERMQAQQALLLESLRQELSEQQAACSGHQKDLEALQAELRALGRHQASSQCPGDSEDHTIATEERGGPGQAGFPPGAAGQGPGEGCRLWEENAQLQDAVRRLRSEVEQHQQEAQQLRDQRRLLEENQQAQRAREVETLRQEHRKEMQAMVADFSSAQAQLQARLAALEAELKDSGEKPGKGASRPEDLQLIGRLQTRLKEREDIIRQLTEERRFHYTAFPSAMSHRNRSFSFNPHPGYLTPSMKKKKLEDVPSRVVSVPNLASYAKNFLSGDLSSRINAPPITKSPSLDPSPSCGRPYKPNQSLDAKTASRTPNGETDQPKEGQQKQGSPHQEWFTKYFSF</sequence>
<dbReference type="Pfam" id="PF15665">
    <property type="entry name" value="FAM184"/>
    <property type="match status" value="1"/>
</dbReference>
<feature type="coiled-coil region" evidence="2">
    <location>
        <begin position="405"/>
        <end position="498"/>
    </location>
</feature>
<keyword evidence="6" id="KW-1185">Reference proteome</keyword>
<name>A0A2R8MB28_CALJA</name>
<evidence type="ECO:0000256" key="1">
    <source>
        <dbReference type="ARBA" id="ARBA00023054"/>
    </source>
</evidence>
<reference evidence="5" key="2">
    <citation type="submission" date="2025-08" db="UniProtKB">
        <authorList>
            <consortium name="Ensembl"/>
        </authorList>
    </citation>
    <scope>IDENTIFICATION</scope>
</reference>
<protein>
    <submittedName>
        <fullName evidence="5">Family with sequence similarity 184 member B</fullName>
    </submittedName>
</protein>
<feature type="compositionally biased region" description="Polar residues" evidence="3">
    <location>
        <begin position="950"/>
        <end position="967"/>
    </location>
</feature>
<feature type="coiled-coil region" evidence="2">
    <location>
        <begin position="195"/>
        <end position="240"/>
    </location>
</feature>
<keyword evidence="1 2" id="KW-0175">Coiled coil</keyword>
<feature type="region of interest" description="Disordered" evidence="3">
    <location>
        <begin position="542"/>
        <end position="567"/>
    </location>
</feature>
<dbReference type="Proteomes" id="UP000008225">
    <property type="component" value="Chromosome 3"/>
</dbReference>
<feature type="region of interest" description="Disordered" evidence="3">
    <location>
        <begin position="686"/>
        <end position="736"/>
    </location>
</feature>
<dbReference type="Bgee" id="ENSCJAG00000012722">
    <property type="expression patterns" value="Expressed in heart and 3 other cell types or tissues"/>
</dbReference>
<evidence type="ECO:0000259" key="4">
    <source>
        <dbReference type="Pfam" id="PF15665"/>
    </source>
</evidence>
<dbReference type="PANTHER" id="PTHR18870">
    <property type="entry name" value="PROTEIN TAG-278-RELATED"/>
    <property type="match status" value="1"/>
</dbReference>
<dbReference type="OrthoDB" id="75801at2759"/>
<evidence type="ECO:0000313" key="6">
    <source>
        <dbReference type="Proteomes" id="UP000008225"/>
    </source>
</evidence>
<dbReference type="Ensembl" id="ENSCJAT00000077420.3">
    <property type="protein sequence ID" value="ENSCJAP00000056716.2"/>
    <property type="gene ID" value="ENSCJAG00000012722.4"/>
</dbReference>
<feature type="coiled-coil region" evidence="2">
    <location>
        <begin position="58"/>
        <end position="123"/>
    </location>
</feature>
<feature type="region of interest" description="Disordered" evidence="3">
    <location>
        <begin position="925"/>
        <end position="983"/>
    </location>
</feature>
<dbReference type="InterPro" id="IPR039478">
    <property type="entry name" value="FAM184A/B_N"/>
</dbReference>
<feature type="compositionally biased region" description="Basic and acidic residues" evidence="3">
    <location>
        <begin position="705"/>
        <end position="716"/>
    </location>
</feature>
<dbReference type="PANTHER" id="PTHR18870:SF8">
    <property type="entry name" value="PROTEIN FAM184B"/>
    <property type="match status" value="1"/>
</dbReference>
<feature type="region of interest" description="Disordered" evidence="3">
    <location>
        <begin position="170"/>
        <end position="193"/>
    </location>
</feature>